<dbReference type="PANTHER" id="PTHR19302:SF14">
    <property type="entry name" value="GAMMA-TUBULIN COMPLEX COMPONENT 3"/>
    <property type="match status" value="1"/>
</dbReference>
<evidence type="ECO:0000256" key="4">
    <source>
        <dbReference type="ARBA" id="ARBA00022701"/>
    </source>
</evidence>
<evidence type="ECO:0000256" key="5">
    <source>
        <dbReference type="ARBA" id="ARBA00023212"/>
    </source>
</evidence>
<dbReference type="InterPro" id="IPR007259">
    <property type="entry name" value="GCP"/>
</dbReference>
<dbReference type="GO" id="GO:0000278">
    <property type="term" value="P:mitotic cell cycle"/>
    <property type="evidence" value="ECO:0007669"/>
    <property type="project" value="TreeGrafter"/>
</dbReference>
<protein>
    <submittedName>
        <fullName evidence="7">Putative secreted protein</fullName>
    </submittedName>
</protein>
<dbReference type="GO" id="GO:0051225">
    <property type="term" value="P:spindle assembly"/>
    <property type="evidence" value="ECO:0007669"/>
    <property type="project" value="TreeGrafter"/>
</dbReference>
<keyword evidence="4" id="KW-0493">Microtubule</keyword>
<dbReference type="EMBL" id="GIIL01007927">
    <property type="protein sequence ID" value="NOV51653.1"/>
    <property type="molecule type" value="Transcribed_RNA"/>
</dbReference>
<comment type="subcellular location">
    <subcellularLocation>
        <location evidence="1">Cytoplasm</location>
        <location evidence="1">Cytoskeleton</location>
    </subcellularLocation>
</comment>
<evidence type="ECO:0000313" key="7">
    <source>
        <dbReference type="EMBL" id="NOV51653.1"/>
    </source>
</evidence>
<dbReference type="InterPro" id="IPR040457">
    <property type="entry name" value="GCP_C"/>
</dbReference>
<dbReference type="Gene3D" id="1.20.120.1900">
    <property type="entry name" value="Gamma-tubulin complex, C-terminal domain"/>
    <property type="match status" value="1"/>
</dbReference>
<evidence type="ECO:0000256" key="2">
    <source>
        <dbReference type="ARBA" id="ARBA00010337"/>
    </source>
</evidence>
<dbReference type="Pfam" id="PF04130">
    <property type="entry name" value="GCP_C_terminal"/>
    <property type="match status" value="1"/>
</dbReference>
<name>A0A6M2DZZ1_XENCH</name>
<sequence>MVHFIHQIQYYILFEVLECSWAALIEQVNKAESLDDVLSAHQEFLKTIHADSMYSSGPGNILLTLYTPIVELQRLQTEIYNAAFKELQAQKEYLDRIEASATRGEYGVTNEQRFNRDQQKKDFEHFIDLRKEKLNGTSTIFGSSCKNFLLKLSSSDNVNLQLLSNRLDFNGYYKRNDFRLNAPLTYQYKRMSNMQPTNSRFSLNRFRNK</sequence>
<dbReference type="GO" id="GO:0043015">
    <property type="term" value="F:gamma-tubulin binding"/>
    <property type="evidence" value="ECO:0007669"/>
    <property type="project" value="InterPro"/>
</dbReference>
<evidence type="ECO:0000256" key="1">
    <source>
        <dbReference type="ARBA" id="ARBA00004245"/>
    </source>
</evidence>
<keyword evidence="5" id="KW-0206">Cytoskeleton</keyword>
<dbReference type="PANTHER" id="PTHR19302">
    <property type="entry name" value="GAMMA TUBULIN COMPLEX PROTEIN"/>
    <property type="match status" value="1"/>
</dbReference>
<dbReference type="GO" id="GO:0051011">
    <property type="term" value="F:microtubule minus-end binding"/>
    <property type="evidence" value="ECO:0007669"/>
    <property type="project" value="TreeGrafter"/>
</dbReference>
<dbReference type="InterPro" id="IPR042241">
    <property type="entry name" value="GCP_C_sf"/>
</dbReference>
<accession>A0A6M2DZZ1</accession>
<reference evidence="7" key="1">
    <citation type="submission" date="2020-03" db="EMBL/GenBank/DDBJ databases">
        <title>Transcriptomic Profiling of the Digestive Tract of the Rat Flea, Xenopsylla cheopis, Following Blood Feeding and Infection with Yersinia pestis.</title>
        <authorList>
            <person name="Bland D.M."/>
            <person name="Martens C.A."/>
            <person name="Virtaneva K."/>
            <person name="Kanakabandi K."/>
            <person name="Long D."/>
            <person name="Rosenke R."/>
            <person name="Saturday G.A."/>
            <person name="Hoyt F.H."/>
            <person name="Bruno D.P."/>
            <person name="Ribeiro J.M.C."/>
            <person name="Hinnebusch J."/>
        </authorList>
    </citation>
    <scope>NUCLEOTIDE SEQUENCE</scope>
</reference>
<evidence type="ECO:0000259" key="6">
    <source>
        <dbReference type="Pfam" id="PF04130"/>
    </source>
</evidence>
<dbReference type="GO" id="GO:0007020">
    <property type="term" value="P:microtubule nucleation"/>
    <property type="evidence" value="ECO:0007669"/>
    <property type="project" value="InterPro"/>
</dbReference>
<dbReference type="GO" id="GO:0000922">
    <property type="term" value="C:spindle pole"/>
    <property type="evidence" value="ECO:0007669"/>
    <property type="project" value="InterPro"/>
</dbReference>
<dbReference type="GO" id="GO:0051321">
    <property type="term" value="P:meiotic cell cycle"/>
    <property type="evidence" value="ECO:0007669"/>
    <property type="project" value="TreeGrafter"/>
</dbReference>
<evidence type="ECO:0000256" key="3">
    <source>
        <dbReference type="ARBA" id="ARBA00022490"/>
    </source>
</evidence>
<organism evidence="7">
    <name type="scientific">Xenopsylla cheopis</name>
    <name type="common">Oriental rat flea</name>
    <name type="synonym">Pulex cheopis</name>
    <dbReference type="NCBI Taxonomy" id="163159"/>
    <lineage>
        <taxon>Eukaryota</taxon>
        <taxon>Metazoa</taxon>
        <taxon>Ecdysozoa</taxon>
        <taxon>Arthropoda</taxon>
        <taxon>Hexapoda</taxon>
        <taxon>Insecta</taxon>
        <taxon>Pterygota</taxon>
        <taxon>Neoptera</taxon>
        <taxon>Endopterygota</taxon>
        <taxon>Siphonaptera</taxon>
        <taxon>Pulicidae</taxon>
        <taxon>Xenopsyllinae</taxon>
        <taxon>Xenopsylla</taxon>
    </lineage>
</organism>
<dbReference type="GO" id="GO:0005874">
    <property type="term" value="C:microtubule"/>
    <property type="evidence" value="ECO:0007669"/>
    <property type="project" value="UniProtKB-KW"/>
</dbReference>
<feature type="domain" description="Gamma tubulin complex component C-terminal" evidence="6">
    <location>
        <begin position="1"/>
        <end position="173"/>
    </location>
</feature>
<comment type="similarity">
    <text evidence="2">Belongs to the TUBGCP family.</text>
</comment>
<dbReference type="AlphaFoldDB" id="A0A6M2DZZ1"/>
<keyword evidence="3" id="KW-0963">Cytoplasm</keyword>
<proteinExistence type="inferred from homology"/>
<dbReference type="GO" id="GO:0000930">
    <property type="term" value="C:gamma-tubulin complex"/>
    <property type="evidence" value="ECO:0007669"/>
    <property type="project" value="TreeGrafter"/>
</dbReference>
<dbReference type="GO" id="GO:0031122">
    <property type="term" value="P:cytoplasmic microtubule organization"/>
    <property type="evidence" value="ECO:0007669"/>
    <property type="project" value="TreeGrafter"/>
</dbReference>